<protein>
    <submittedName>
        <fullName evidence="2">Crotonase/enoyl-CoA hydratase family protein</fullName>
    </submittedName>
</protein>
<dbReference type="InterPro" id="IPR051053">
    <property type="entry name" value="ECH/Chromodomain_protein"/>
</dbReference>
<dbReference type="PANTHER" id="PTHR43684">
    <property type="match status" value="1"/>
</dbReference>
<dbReference type="RefSeq" id="WP_246948415.1">
    <property type="nucleotide sequence ID" value="NZ_JALKII010000002.1"/>
</dbReference>
<accession>A0ABT0E4J8</accession>
<proteinExistence type="inferred from homology"/>
<comment type="similarity">
    <text evidence="1">Belongs to the enoyl-CoA hydratase/isomerase family.</text>
</comment>
<evidence type="ECO:0000256" key="1">
    <source>
        <dbReference type="ARBA" id="ARBA00005254"/>
    </source>
</evidence>
<reference evidence="2" key="1">
    <citation type="submission" date="2022-04" db="EMBL/GenBank/DDBJ databases">
        <title>Alcanivorax sp. CY1518 draft genome sequence.</title>
        <authorList>
            <person name="Zhao G."/>
            <person name="An M."/>
        </authorList>
    </citation>
    <scope>NUCLEOTIDE SEQUENCE</scope>
    <source>
        <strain evidence="2">CY1518</strain>
    </source>
</reference>
<dbReference type="Proteomes" id="UP001165524">
    <property type="component" value="Unassembled WGS sequence"/>
</dbReference>
<dbReference type="InterPro" id="IPR029045">
    <property type="entry name" value="ClpP/crotonase-like_dom_sf"/>
</dbReference>
<name>A0ABT0E4J8_9GAMM</name>
<dbReference type="CDD" id="cd06558">
    <property type="entry name" value="crotonase-like"/>
    <property type="match status" value="1"/>
</dbReference>
<dbReference type="PANTHER" id="PTHR43684:SF4">
    <property type="entry name" value="ENOYL-COA HYDRATASE_ISOMERASE FAMILY PROTEIN (AFU_ORTHOLOGUE AFUA_1G01890)"/>
    <property type="match status" value="1"/>
</dbReference>
<dbReference type="InterPro" id="IPR001753">
    <property type="entry name" value="Enoyl-CoA_hydra/iso"/>
</dbReference>
<organism evidence="2 3">
    <name type="scientific">Alcanivorax quisquiliarum</name>
    <dbReference type="NCBI Taxonomy" id="2933565"/>
    <lineage>
        <taxon>Bacteria</taxon>
        <taxon>Pseudomonadati</taxon>
        <taxon>Pseudomonadota</taxon>
        <taxon>Gammaproteobacteria</taxon>
        <taxon>Oceanospirillales</taxon>
        <taxon>Alcanivoracaceae</taxon>
        <taxon>Alcanivorax</taxon>
    </lineage>
</organism>
<keyword evidence="3" id="KW-1185">Reference proteome</keyword>
<dbReference type="SUPFAM" id="SSF52096">
    <property type="entry name" value="ClpP/crotonase"/>
    <property type="match status" value="1"/>
</dbReference>
<comment type="caution">
    <text evidence="2">The sequence shown here is derived from an EMBL/GenBank/DDBJ whole genome shotgun (WGS) entry which is preliminary data.</text>
</comment>
<evidence type="ECO:0000313" key="2">
    <source>
        <dbReference type="EMBL" id="MCK0536730.1"/>
    </source>
</evidence>
<evidence type="ECO:0000313" key="3">
    <source>
        <dbReference type="Proteomes" id="UP001165524"/>
    </source>
</evidence>
<dbReference type="Gene3D" id="3.90.226.10">
    <property type="entry name" value="2-enoyl-CoA Hydratase, Chain A, domain 1"/>
    <property type="match status" value="1"/>
</dbReference>
<sequence>MQYHDILYQVSDRILTITLNRPERLNAWTLRMRDEMLHALQRANEDDDIGVIVVTGAGRVFCAGMELDRPEGNIFGYDTPQGEVLDITQIRDSGGELSLALYRSKKPVIAAINGAAIGVGITMTLPMDFRIAAAGAKVGFVFSQRGIVPEACSSWFLPRLVGMQVALEWMLSGEIFSAEEGQEKGLFRTVTEKEDVLPAAYALAQKLLHKTSAVSLALTRQMLWRNPSFEHPMQAHCVDSRLMYITSERLDGRDGFRAFLEKRDPVFSAKVSETVPDQFDFWPEPPLA</sequence>
<dbReference type="EMBL" id="JALKII010000002">
    <property type="protein sequence ID" value="MCK0536730.1"/>
    <property type="molecule type" value="Genomic_DNA"/>
</dbReference>
<gene>
    <name evidence="2" type="ORF">MU846_03320</name>
</gene>
<dbReference type="Pfam" id="PF00378">
    <property type="entry name" value="ECH_1"/>
    <property type="match status" value="1"/>
</dbReference>
<dbReference type="NCBIfam" id="NF006109">
    <property type="entry name" value="PRK08260.1"/>
    <property type="match status" value="1"/>
</dbReference>